<dbReference type="InterPro" id="IPR056695">
    <property type="entry name" value="DUF7793"/>
</dbReference>
<evidence type="ECO:0000313" key="2">
    <source>
        <dbReference type="EMBL" id="MBD3364396.1"/>
    </source>
</evidence>
<evidence type="ECO:0000313" key="3">
    <source>
        <dbReference type="Proteomes" id="UP000630660"/>
    </source>
</evidence>
<dbReference type="Gene3D" id="3.40.970.30">
    <property type="entry name" value="yp_829618.1 like domains"/>
    <property type="match status" value="1"/>
</dbReference>
<protein>
    <recommendedName>
        <fullName evidence="1">DUF7793 domain-containing protein</fullName>
    </recommendedName>
</protein>
<organism evidence="2 3">
    <name type="scientific">candidate division WOR-3 bacterium</name>
    <dbReference type="NCBI Taxonomy" id="2052148"/>
    <lineage>
        <taxon>Bacteria</taxon>
        <taxon>Bacteria division WOR-3</taxon>
    </lineage>
</organism>
<name>A0A9D5K8N9_UNCW3</name>
<reference evidence="2" key="1">
    <citation type="submission" date="2019-11" db="EMBL/GenBank/DDBJ databases">
        <title>Microbial mats filling the niche in hypersaline microbial mats.</title>
        <authorList>
            <person name="Wong H.L."/>
            <person name="Macleod F.I."/>
            <person name="White R.A. III"/>
            <person name="Burns B.P."/>
        </authorList>
    </citation>
    <scope>NUCLEOTIDE SEQUENCE</scope>
    <source>
        <strain evidence="2">Bin_327</strain>
    </source>
</reference>
<evidence type="ECO:0000259" key="1">
    <source>
        <dbReference type="Pfam" id="PF25056"/>
    </source>
</evidence>
<dbReference type="AlphaFoldDB" id="A0A9D5K8N9"/>
<proteinExistence type="predicted"/>
<dbReference type="SUPFAM" id="SSF52091">
    <property type="entry name" value="SpoIIaa-like"/>
    <property type="match status" value="1"/>
</dbReference>
<comment type="caution">
    <text evidence="2">The sequence shown here is derived from an EMBL/GenBank/DDBJ whole genome shotgun (WGS) entry which is preliminary data.</text>
</comment>
<dbReference type="InterPro" id="IPR036513">
    <property type="entry name" value="STAS_dom_sf"/>
</dbReference>
<sequence length="122" mass="14107">MIPETRFDKDKGAVVIKFTEVWAEKDIPVLFSKLRELLEDKPRRLLIADVSEAAPQKYSKEFRRLVGEETPTLKLEKTAILGANPVVRMMAKVLMAAMKKKIPFNAEFFKKEKNAVEWLKQD</sequence>
<accession>A0A9D5K8N9</accession>
<feature type="domain" description="DUF7793" evidence="1">
    <location>
        <begin position="56"/>
        <end position="121"/>
    </location>
</feature>
<gene>
    <name evidence="2" type="ORF">GF359_04180</name>
</gene>
<dbReference type="Proteomes" id="UP000630660">
    <property type="component" value="Unassembled WGS sequence"/>
</dbReference>
<dbReference type="Pfam" id="PF25056">
    <property type="entry name" value="DUF7793"/>
    <property type="match status" value="1"/>
</dbReference>
<dbReference type="EMBL" id="WJKJ01000136">
    <property type="protein sequence ID" value="MBD3364396.1"/>
    <property type="molecule type" value="Genomic_DNA"/>
</dbReference>